<evidence type="ECO:0000256" key="9">
    <source>
        <dbReference type="ARBA" id="ARBA00023136"/>
    </source>
</evidence>
<evidence type="ECO:0000256" key="6">
    <source>
        <dbReference type="ARBA" id="ARBA00022840"/>
    </source>
</evidence>
<gene>
    <name evidence="13" type="ORF">LZ495_28440</name>
</gene>
<feature type="transmembrane region" description="Helical" evidence="10">
    <location>
        <begin position="228"/>
        <end position="247"/>
    </location>
</feature>
<keyword evidence="4 10" id="KW-0812">Transmembrane</keyword>
<reference evidence="13" key="1">
    <citation type="submission" date="2022-01" db="EMBL/GenBank/DDBJ databases">
        <title>Genome-Based Taxonomic Classification of the Phylum Actinobacteria.</title>
        <authorList>
            <person name="Gao Y."/>
        </authorList>
    </citation>
    <scope>NUCLEOTIDE SEQUENCE</scope>
    <source>
        <strain evidence="13">KLBMP 8922</strain>
    </source>
</reference>
<accession>A0AA41U4S8</accession>
<dbReference type="InterPro" id="IPR011701">
    <property type="entry name" value="MFS"/>
</dbReference>
<keyword evidence="6 13" id="KW-0067">ATP-binding</keyword>
<feature type="transmembrane region" description="Helical" evidence="10">
    <location>
        <begin position="384"/>
        <end position="407"/>
    </location>
</feature>
<dbReference type="Pfam" id="PF00005">
    <property type="entry name" value="ABC_tran"/>
    <property type="match status" value="1"/>
</dbReference>
<evidence type="ECO:0000313" key="13">
    <source>
        <dbReference type="EMBL" id="MCF2531122.1"/>
    </source>
</evidence>
<keyword evidence="9 10" id="KW-0472">Membrane</keyword>
<feature type="transmembrane region" description="Helical" evidence="10">
    <location>
        <begin position="138"/>
        <end position="165"/>
    </location>
</feature>
<dbReference type="InterPro" id="IPR027417">
    <property type="entry name" value="P-loop_NTPase"/>
</dbReference>
<dbReference type="InterPro" id="IPR017871">
    <property type="entry name" value="ABC_transporter-like_CS"/>
</dbReference>
<evidence type="ECO:0000259" key="12">
    <source>
        <dbReference type="PROSITE" id="PS50893"/>
    </source>
</evidence>
<dbReference type="InterPro" id="IPR003593">
    <property type="entry name" value="AAA+_ATPase"/>
</dbReference>
<evidence type="ECO:0000256" key="7">
    <source>
        <dbReference type="ARBA" id="ARBA00022970"/>
    </source>
</evidence>
<comment type="similarity">
    <text evidence="2">Belongs to the ABC transporter superfamily.</text>
</comment>
<evidence type="ECO:0000259" key="11">
    <source>
        <dbReference type="PROSITE" id="PS50850"/>
    </source>
</evidence>
<keyword evidence="7" id="KW-0029">Amino-acid transport</keyword>
<feature type="transmembrane region" description="Helical" evidence="10">
    <location>
        <begin position="419"/>
        <end position="439"/>
    </location>
</feature>
<organism evidence="13 14">
    <name type="scientific">Yinghuangia soli</name>
    <dbReference type="NCBI Taxonomy" id="2908204"/>
    <lineage>
        <taxon>Bacteria</taxon>
        <taxon>Bacillati</taxon>
        <taxon>Actinomycetota</taxon>
        <taxon>Actinomycetes</taxon>
        <taxon>Kitasatosporales</taxon>
        <taxon>Streptomycetaceae</taxon>
        <taxon>Yinghuangia</taxon>
    </lineage>
</organism>
<dbReference type="InterPro" id="IPR052156">
    <property type="entry name" value="BCAA_Transport_ATP-bd_LivF"/>
</dbReference>
<dbReference type="Proteomes" id="UP001165378">
    <property type="component" value="Unassembled WGS sequence"/>
</dbReference>
<evidence type="ECO:0000256" key="3">
    <source>
        <dbReference type="ARBA" id="ARBA00022448"/>
    </source>
</evidence>
<dbReference type="PROSITE" id="PS50893">
    <property type="entry name" value="ABC_TRANSPORTER_2"/>
    <property type="match status" value="1"/>
</dbReference>
<feature type="transmembrane region" description="Helical" evidence="10">
    <location>
        <begin position="357"/>
        <end position="378"/>
    </location>
</feature>
<dbReference type="GO" id="GO:0015807">
    <property type="term" value="P:L-amino acid transport"/>
    <property type="evidence" value="ECO:0007669"/>
    <property type="project" value="TreeGrafter"/>
</dbReference>
<feature type="transmembrane region" description="Helical" evidence="10">
    <location>
        <begin position="327"/>
        <end position="345"/>
    </location>
</feature>
<dbReference type="EMBL" id="JAKFHA010000021">
    <property type="protein sequence ID" value="MCF2531122.1"/>
    <property type="molecule type" value="Genomic_DNA"/>
</dbReference>
<dbReference type="GO" id="GO:0005886">
    <property type="term" value="C:plasma membrane"/>
    <property type="evidence" value="ECO:0007669"/>
    <property type="project" value="UniProtKB-SubCell"/>
</dbReference>
<dbReference type="Pfam" id="PF07690">
    <property type="entry name" value="MFS_1"/>
    <property type="match status" value="1"/>
</dbReference>
<dbReference type="GO" id="GO:0015658">
    <property type="term" value="F:branched-chain amino acid transmembrane transporter activity"/>
    <property type="evidence" value="ECO:0007669"/>
    <property type="project" value="TreeGrafter"/>
</dbReference>
<keyword evidence="3" id="KW-0813">Transport</keyword>
<dbReference type="AlphaFoldDB" id="A0AA41U4S8"/>
<dbReference type="Gene3D" id="3.40.50.300">
    <property type="entry name" value="P-loop containing nucleotide triphosphate hydrolases"/>
    <property type="match status" value="1"/>
</dbReference>
<dbReference type="PANTHER" id="PTHR43820:SF4">
    <property type="entry name" value="HIGH-AFFINITY BRANCHED-CHAIN AMINO ACID TRANSPORT ATP-BINDING PROTEIN LIVF"/>
    <property type="match status" value="1"/>
</dbReference>
<dbReference type="PROSITE" id="PS50850">
    <property type="entry name" value="MFS"/>
    <property type="match status" value="1"/>
</dbReference>
<dbReference type="PROSITE" id="PS00211">
    <property type="entry name" value="ABC_TRANSPORTER_1"/>
    <property type="match status" value="1"/>
</dbReference>
<dbReference type="InterPro" id="IPR003439">
    <property type="entry name" value="ABC_transporter-like_ATP-bd"/>
</dbReference>
<feature type="domain" description="ABC transporter" evidence="12">
    <location>
        <begin position="506"/>
        <end position="739"/>
    </location>
</feature>
<dbReference type="GO" id="GO:0005524">
    <property type="term" value="F:ATP binding"/>
    <property type="evidence" value="ECO:0007669"/>
    <property type="project" value="UniProtKB-KW"/>
</dbReference>
<dbReference type="PANTHER" id="PTHR43820">
    <property type="entry name" value="HIGH-AFFINITY BRANCHED-CHAIN AMINO ACID TRANSPORT ATP-BINDING PROTEIN LIVF"/>
    <property type="match status" value="1"/>
</dbReference>
<dbReference type="SUPFAM" id="SSF52540">
    <property type="entry name" value="P-loop containing nucleoside triphosphate hydrolases"/>
    <property type="match status" value="1"/>
</dbReference>
<protein>
    <submittedName>
        <fullName evidence="13">ATP-binding protein</fullName>
    </submittedName>
</protein>
<feature type="transmembrane region" description="Helical" evidence="10">
    <location>
        <begin position="203"/>
        <end position="222"/>
    </location>
</feature>
<dbReference type="RefSeq" id="WP_235055791.1">
    <property type="nucleotide sequence ID" value="NZ_JAKFHA010000021.1"/>
</dbReference>
<dbReference type="Gene3D" id="1.20.1250.20">
    <property type="entry name" value="MFS general substrate transporter like domains"/>
    <property type="match status" value="2"/>
</dbReference>
<feature type="domain" description="Major facilitator superfamily (MFS) profile" evidence="11">
    <location>
        <begin position="72"/>
        <end position="488"/>
    </location>
</feature>
<evidence type="ECO:0000256" key="5">
    <source>
        <dbReference type="ARBA" id="ARBA00022741"/>
    </source>
</evidence>
<feature type="transmembrane region" description="Helical" evidence="10">
    <location>
        <begin position="293"/>
        <end position="315"/>
    </location>
</feature>
<dbReference type="SUPFAM" id="SSF103473">
    <property type="entry name" value="MFS general substrate transporter"/>
    <property type="match status" value="1"/>
</dbReference>
<proteinExistence type="inferred from homology"/>
<dbReference type="GO" id="GO:0016887">
    <property type="term" value="F:ATP hydrolysis activity"/>
    <property type="evidence" value="ECO:0007669"/>
    <property type="project" value="InterPro"/>
</dbReference>
<evidence type="ECO:0000256" key="10">
    <source>
        <dbReference type="SAM" id="Phobius"/>
    </source>
</evidence>
<evidence type="ECO:0000256" key="4">
    <source>
        <dbReference type="ARBA" id="ARBA00022692"/>
    </source>
</evidence>
<dbReference type="CDD" id="cd03224">
    <property type="entry name" value="ABC_TM1139_LivF_branched"/>
    <property type="match status" value="1"/>
</dbReference>
<sequence length="743" mass="79151">MSAPQAAGFASDAEQPASAAGLAAGLIDAEAERRERQAESQRDVVFADELLPGVGDAEVTLRQGLAAGGSATFLTLVTLAAMDELESAALGVLAPDIRDSFGMSNGAIVFISAASGAFLVLGALPMGLLADRYRRSRVIGWAGVAFSAMVFACGLAANAFLFFLARFGVGVAKSSTLPVHGSMLADTYPIGVRGRIATVNAGAARTIGALSPLAVGGIAALAGGSEGWRWPFLILGLPALAVAVWAFRLPDPPRGQHEMKSVLGEVVEDTNPMPISMEAAFARLMQIRTIKTCIIAFSALGFTLFTSGILGNLWAEDRFDMSTFERGVWGSVGGVSLLLALPFVGPRYDRLYRRDPARALSLLGYLILPGAALIPIQWFMPTGWAFMVAGIPAAILSSVTFAMVGPVMQSVVPYRLRGLGSALSAIYIFFIGATGGALLSGLISDAYDPRVAVLLIGVPATGIGGFLIIRSASFIKNDLSMVVHELREELEERDRQLEDPENIPVLQVNNVDFSYGHVQVLFDVAFDVRRGETLALLGTNGAGKSTILKVICGLGTPSRGVVRLNGRTITYVAPEQRGRYGVHLLPGGKGVFPDMTVRENLEMAAFRLRKDTEDRERRFAYVLDLFPDLRDRQSQQAGSLSGGQQQMLALAMVLMHDPEVLLIDELSLGLAPVVVQDLLAILERLKADGLTIVVVEQSLNIALAIADRAVFLEKGQVRFEGPARELAERDDLARAVFLGKEGG</sequence>
<dbReference type="InterPro" id="IPR020846">
    <property type="entry name" value="MFS_dom"/>
</dbReference>
<comment type="caution">
    <text evidence="13">The sequence shown here is derived from an EMBL/GenBank/DDBJ whole genome shotgun (WGS) entry which is preliminary data.</text>
</comment>
<name>A0AA41U4S8_9ACTN</name>
<evidence type="ECO:0000256" key="2">
    <source>
        <dbReference type="ARBA" id="ARBA00005417"/>
    </source>
</evidence>
<evidence type="ECO:0000256" key="1">
    <source>
        <dbReference type="ARBA" id="ARBA00004651"/>
    </source>
</evidence>
<feature type="transmembrane region" description="Helical" evidence="10">
    <location>
        <begin position="107"/>
        <end position="126"/>
    </location>
</feature>
<evidence type="ECO:0000256" key="8">
    <source>
        <dbReference type="ARBA" id="ARBA00022989"/>
    </source>
</evidence>
<dbReference type="InterPro" id="IPR036259">
    <property type="entry name" value="MFS_trans_sf"/>
</dbReference>
<evidence type="ECO:0000313" key="14">
    <source>
        <dbReference type="Proteomes" id="UP001165378"/>
    </source>
</evidence>
<dbReference type="SMART" id="SM00382">
    <property type="entry name" value="AAA"/>
    <property type="match status" value="1"/>
</dbReference>
<feature type="transmembrane region" description="Helical" evidence="10">
    <location>
        <begin position="451"/>
        <end position="469"/>
    </location>
</feature>
<keyword evidence="5" id="KW-0547">Nucleotide-binding</keyword>
<keyword evidence="14" id="KW-1185">Reference proteome</keyword>
<comment type="subcellular location">
    <subcellularLocation>
        <location evidence="1">Cell membrane</location>
        <topology evidence="1">Multi-pass membrane protein</topology>
    </subcellularLocation>
</comment>
<keyword evidence="8 10" id="KW-1133">Transmembrane helix</keyword>